<dbReference type="Proteomes" id="UP001153678">
    <property type="component" value="Unassembled WGS sequence"/>
</dbReference>
<gene>
    <name evidence="1" type="ORF">FWILDA_LOCUS844</name>
</gene>
<evidence type="ECO:0000313" key="2">
    <source>
        <dbReference type="Proteomes" id="UP001153678"/>
    </source>
</evidence>
<comment type="caution">
    <text evidence="1">The sequence shown here is derived from an EMBL/GenBank/DDBJ whole genome shotgun (WGS) entry which is preliminary data.</text>
</comment>
<evidence type="ECO:0000313" key="1">
    <source>
        <dbReference type="EMBL" id="CAI2162996.1"/>
    </source>
</evidence>
<sequence>MLFSLIIRISSTPQEPDFKVSPSISVKLVGPNDGDKEPALQIFPLNSDINIEWTSEGINDSTIFIQVHYIFPTIPKETYVPLLKEPKESKLKENKFKLSLDSELFETEKFYLVTVTLEGDQNVVGTSDPFGICTACI</sequence>
<accession>A0A9W4WHX5</accession>
<reference evidence="1" key="1">
    <citation type="submission" date="2022-08" db="EMBL/GenBank/DDBJ databases">
        <authorList>
            <person name="Kallberg Y."/>
            <person name="Tangrot J."/>
            <person name="Rosling A."/>
        </authorList>
    </citation>
    <scope>NUCLEOTIDE SEQUENCE</scope>
    <source>
        <strain evidence="1">Wild A</strain>
    </source>
</reference>
<organism evidence="1 2">
    <name type="scientific">Funneliformis geosporum</name>
    <dbReference type="NCBI Taxonomy" id="1117311"/>
    <lineage>
        <taxon>Eukaryota</taxon>
        <taxon>Fungi</taxon>
        <taxon>Fungi incertae sedis</taxon>
        <taxon>Mucoromycota</taxon>
        <taxon>Glomeromycotina</taxon>
        <taxon>Glomeromycetes</taxon>
        <taxon>Glomerales</taxon>
        <taxon>Glomeraceae</taxon>
        <taxon>Funneliformis</taxon>
    </lineage>
</organism>
<protein>
    <submittedName>
        <fullName evidence="1">12686_t:CDS:1</fullName>
    </submittedName>
</protein>
<proteinExistence type="predicted"/>
<keyword evidence="2" id="KW-1185">Reference proteome</keyword>
<name>A0A9W4WHX5_9GLOM</name>
<dbReference type="AlphaFoldDB" id="A0A9W4WHX5"/>
<dbReference type="EMBL" id="CAMKVN010000064">
    <property type="protein sequence ID" value="CAI2162996.1"/>
    <property type="molecule type" value="Genomic_DNA"/>
</dbReference>
<dbReference type="OrthoDB" id="2343125at2759"/>